<sequence>MTLTRAQHSNIWTSPYSTGSNKGGGRDGSRSRGKNKSRESVESSSGRSNPMGGPNFWTYSCPADYTVSKDAYQSPMNYTAPFQYGPPSGGGGGRWGGMFGGGGQGDGGGNPKKAGWVAAFVYAALGLVGYLVAGSTMSLIGGLTLSTPFVASSALMGVNPSLGAGLGLVFSVLVLAYCAKKFHKSKKLVPGGVLFGFSAWTLLAYLRFFLKF</sequence>
<feature type="transmembrane region" description="Helical" evidence="7">
    <location>
        <begin position="161"/>
        <end position="179"/>
    </location>
</feature>
<gene>
    <name evidence="8" type="ORF">A3770_12p64900</name>
</gene>
<keyword evidence="3 7" id="KW-0812">Transmembrane</keyword>
<dbReference type="InterPro" id="IPR005349">
    <property type="entry name" value="TMEM14"/>
</dbReference>
<keyword evidence="9" id="KW-1185">Reference proteome</keyword>
<feature type="transmembrane region" description="Helical" evidence="7">
    <location>
        <begin position="191"/>
        <end position="210"/>
    </location>
</feature>
<dbReference type="GO" id="GO:0016020">
    <property type="term" value="C:membrane"/>
    <property type="evidence" value="ECO:0007669"/>
    <property type="project" value="UniProtKB-SubCell"/>
</dbReference>
<dbReference type="EMBL" id="CP031045">
    <property type="protein sequence ID" value="QDZ23972.1"/>
    <property type="molecule type" value="Genomic_DNA"/>
</dbReference>
<dbReference type="Proteomes" id="UP000316726">
    <property type="component" value="Chromosome 12"/>
</dbReference>
<proteinExistence type="inferred from homology"/>
<feature type="compositionally biased region" description="Basic and acidic residues" evidence="6">
    <location>
        <begin position="24"/>
        <end position="41"/>
    </location>
</feature>
<protein>
    <submittedName>
        <fullName evidence="8">Uncharacterized protein</fullName>
    </submittedName>
</protein>
<keyword evidence="5 7" id="KW-0472">Membrane</keyword>
<evidence type="ECO:0000256" key="1">
    <source>
        <dbReference type="ARBA" id="ARBA00004370"/>
    </source>
</evidence>
<dbReference type="InterPro" id="IPR044890">
    <property type="entry name" value="TMEM14_sf"/>
</dbReference>
<evidence type="ECO:0000256" key="6">
    <source>
        <dbReference type="SAM" id="MobiDB-lite"/>
    </source>
</evidence>
<evidence type="ECO:0000256" key="3">
    <source>
        <dbReference type="ARBA" id="ARBA00022692"/>
    </source>
</evidence>
<feature type="region of interest" description="Disordered" evidence="6">
    <location>
        <begin position="1"/>
        <end position="49"/>
    </location>
</feature>
<evidence type="ECO:0000256" key="2">
    <source>
        <dbReference type="ARBA" id="ARBA00007590"/>
    </source>
</evidence>
<name>A0A5B8MWM8_9CHLO</name>
<feature type="transmembrane region" description="Helical" evidence="7">
    <location>
        <begin position="119"/>
        <end position="141"/>
    </location>
</feature>
<accession>A0A5B8MWM8</accession>
<evidence type="ECO:0000256" key="4">
    <source>
        <dbReference type="ARBA" id="ARBA00022989"/>
    </source>
</evidence>
<dbReference type="Pfam" id="PF03647">
    <property type="entry name" value="Tmemb_14"/>
    <property type="match status" value="1"/>
</dbReference>
<dbReference type="OrthoDB" id="5620at2759"/>
<evidence type="ECO:0000313" key="9">
    <source>
        <dbReference type="Proteomes" id="UP000316726"/>
    </source>
</evidence>
<reference evidence="8 9" key="1">
    <citation type="submission" date="2018-07" db="EMBL/GenBank/DDBJ databases">
        <title>The complete nuclear genome of the prasinophyte Chloropicon primus (CCMP1205).</title>
        <authorList>
            <person name="Pombert J.-F."/>
            <person name="Otis C."/>
            <person name="Turmel M."/>
            <person name="Lemieux C."/>
        </authorList>
    </citation>
    <scope>NUCLEOTIDE SEQUENCE [LARGE SCALE GENOMIC DNA]</scope>
    <source>
        <strain evidence="8 9">CCMP1205</strain>
    </source>
</reference>
<comment type="similarity">
    <text evidence="2">Belongs to the TMEM14 family.</text>
</comment>
<dbReference type="Gene3D" id="1.10.10.1740">
    <property type="entry name" value="Transmembrane protein 14-like"/>
    <property type="match status" value="1"/>
</dbReference>
<organism evidence="8 9">
    <name type="scientific">Chloropicon primus</name>
    <dbReference type="NCBI Taxonomy" id="1764295"/>
    <lineage>
        <taxon>Eukaryota</taxon>
        <taxon>Viridiplantae</taxon>
        <taxon>Chlorophyta</taxon>
        <taxon>Chloropicophyceae</taxon>
        <taxon>Chloropicales</taxon>
        <taxon>Chloropicaceae</taxon>
        <taxon>Chloropicon</taxon>
    </lineage>
</organism>
<keyword evidence="4 7" id="KW-1133">Transmembrane helix</keyword>
<dbReference type="AlphaFoldDB" id="A0A5B8MWM8"/>
<evidence type="ECO:0000256" key="7">
    <source>
        <dbReference type="SAM" id="Phobius"/>
    </source>
</evidence>
<evidence type="ECO:0000313" key="8">
    <source>
        <dbReference type="EMBL" id="QDZ23972.1"/>
    </source>
</evidence>
<evidence type="ECO:0000256" key="5">
    <source>
        <dbReference type="ARBA" id="ARBA00023136"/>
    </source>
</evidence>
<feature type="compositionally biased region" description="Polar residues" evidence="6">
    <location>
        <begin position="1"/>
        <end position="18"/>
    </location>
</feature>
<comment type="subcellular location">
    <subcellularLocation>
        <location evidence="1">Membrane</location>
    </subcellularLocation>
</comment>